<dbReference type="eggNOG" id="COG2114">
    <property type="taxonomic scope" value="Bacteria"/>
</dbReference>
<dbReference type="OrthoDB" id="9789782at2"/>
<dbReference type="EnsemblBacteria" id="CAC49065">
    <property type="protein sequence ID" value="CAC49065"/>
    <property type="gene ID" value="SM_b21086"/>
</dbReference>
<dbReference type="GO" id="GO:0016829">
    <property type="term" value="F:lyase activity"/>
    <property type="evidence" value="ECO:0007669"/>
    <property type="project" value="UniProtKB-KW"/>
</dbReference>
<accession>Q92VN4</accession>
<keyword evidence="2" id="KW-1185">Reference proteome</keyword>
<gene>
    <name evidence="1" type="ORF">SM_b21086</name>
</gene>
<geneLocation type="plasmid" evidence="1 2">
    <name>pSymB</name>
</geneLocation>
<reference evidence="2" key="2">
    <citation type="journal article" date="2001" name="Science">
        <title>The composite genome of the legume symbiont Sinorhizobium meliloti.</title>
        <authorList>
            <person name="Galibert F."/>
            <person name="Finan T.M."/>
            <person name="Long S.R."/>
            <person name="Puehler A."/>
            <person name="Abola P."/>
            <person name="Ampe F."/>
            <person name="Barloy-Hubler F."/>
            <person name="Barnett M.J."/>
            <person name="Becker A."/>
            <person name="Boistard P."/>
            <person name="Bothe G."/>
            <person name="Boutry M."/>
            <person name="Bowser L."/>
            <person name="Buhrmester J."/>
            <person name="Cadieu E."/>
            <person name="Capela D."/>
            <person name="Chain P."/>
            <person name="Cowie A."/>
            <person name="Davis R.W."/>
            <person name="Dreano S."/>
            <person name="Federspiel N.A."/>
            <person name="Fisher R.F."/>
            <person name="Gloux S."/>
            <person name="Godrie T."/>
            <person name="Goffeau A."/>
            <person name="Golding B."/>
            <person name="Gouzy J."/>
            <person name="Gurjal M."/>
            <person name="Hernandez-Lucas I."/>
            <person name="Hong A."/>
            <person name="Huizar L."/>
            <person name="Hyman R.W."/>
            <person name="Jones T."/>
            <person name="Kahn D."/>
            <person name="Kahn M.L."/>
            <person name="Kalman S."/>
            <person name="Keating D.H."/>
            <person name="Kiss E."/>
            <person name="Komp C."/>
            <person name="Lelaure V."/>
            <person name="Masuy D."/>
            <person name="Palm C."/>
            <person name="Peck M.C."/>
            <person name="Pohl T.M."/>
            <person name="Portetelle D."/>
            <person name="Purnelle B."/>
            <person name="Ramsperger U."/>
            <person name="Surzycki R."/>
            <person name="Thebault P."/>
            <person name="Vandenbol M."/>
            <person name="Vorhoelter F.J."/>
            <person name="Weidner S."/>
            <person name="Wells D.H."/>
            <person name="Wong K."/>
            <person name="Yeh K.-C."/>
            <person name="Batut J."/>
        </authorList>
    </citation>
    <scope>NUCLEOTIDE SEQUENCE [LARGE SCALE GENOMIC DNA]</scope>
    <source>
        <strain evidence="2">1021</strain>
        <plasmid evidence="2">Plasmid pSymB</plasmid>
    </source>
</reference>
<dbReference type="Gene3D" id="3.30.70.1230">
    <property type="entry name" value="Nucleotide cyclase"/>
    <property type="match status" value="1"/>
</dbReference>
<dbReference type="SUPFAM" id="SSF55073">
    <property type="entry name" value="Nucleotide cyclase"/>
    <property type="match status" value="1"/>
</dbReference>
<evidence type="ECO:0000313" key="1">
    <source>
        <dbReference type="EMBL" id="CAC49065.1"/>
    </source>
</evidence>
<proteinExistence type="predicted"/>
<dbReference type="AlphaFoldDB" id="Q92VN4"/>
<keyword evidence="1" id="KW-0614">Plasmid</keyword>
<dbReference type="Proteomes" id="UP000001976">
    <property type="component" value="Plasmid pSymB"/>
</dbReference>
<reference evidence="1 2" key="1">
    <citation type="journal article" date="2001" name="Proc. Natl. Acad. Sci. U.S.A.">
        <title>The complete sequence of the 1,683-kb pSymB megaplasmid from the N2-fixing endosymbiont Sinorhizobium meliloti.</title>
        <authorList>
            <person name="Finan T.M."/>
            <person name="Weidner S."/>
            <person name="Wong K."/>
            <person name="Buhrmester J."/>
            <person name="Chain P."/>
            <person name="Vorholter F.J."/>
            <person name="Hernandez-Lucas I."/>
            <person name="Becker A."/>
            <person name="Cowie A."/>
            <person name="Gouzy J."/>
            <person name="Golding B."/>
            <person name="Puhler A."/>
        </authorList>
    </citation>
    <scope>NUCLEOTIDE SEQUENCE [LARGE SCALE GENOMIC DNA]</scope>
    <source>
        <strain evidence="1 2">1021</strain>
        <plasmid evidence="2">Plasmid pSymB</plasmid>
    </source>
</reference>
<keyword evidence="1" id="KW-0456">Lyase</keyword>
<dbReference type="PIR" id="A95925">
    <property type="entry name" value="A95925"/>
</dbReference>
<name>Q92VN4_RHIME</name>
<dbReference type="EMBL" id="AL591985">
    <property type="protein sequence ID" value="CAC49065.1"/>
    <property type="molecule type" value="Genomic_DNA"/>
</dbReference>
<dbReference type="InterPro" id="IPR029787">
    <property type="entry name" value="Nucleotide_cyclase"/>
</dbReference>
<sequence length="158" mass="17786">MEYIAGMTDIVFARDGSVAKIIGDSLHVPFGTPSDQPDHATRAVACSLELDAFACSFREHCQRRTSLTATRALEPTSEPPSLAISEEKVFRLKRLQRYHQRRRTPGRETLRPITYCVRLRPSQSMRRLEVMSTLVPLTTDVLSCMRCRLLSASYPSSG</sequence>
<dbReference type="KEGG" id="sme:SM_b21086"/>
<organism evidence="1 2">
    <name type="scientific">Rhizobium meliloti (strain 1021)</name>
    <name type="common">Ensifer meliloti</name>
    <name type="synonym">Sinorhizobium meliloti</name>
    <dbReference type="NCBI Taxonomy" id="266834"/>
    <lineage>
        <taxon>Bacteria</taxon>
        <taxon>Pseudomonadati</taxon>
        <taxon>Pseudomonadota</taxon>
        <taxon>Alphaproteobacteria</taxon>
        <taxon>Hyphomicrobiales</taxon>
        <taxon>Rhizobiaceae</taxon>
        <taxon>Sinorhizobium/Ensifer group</taxon>
        <taxon>Sinorhizobium</taxon>
    </lineage>
</organism>
<dbReference type="HOGENOM" id="CLU_1667995_0_0_5"/>
<protein>
    <submittedName>
        <fullName evidence="1">Uncharacterized protein</fullName>
    </submittedName>
</protein>
<evidence type="ECO:0000313" key="2">
    <source>
        <dbReference type="Proteomes" id="UP000001976"/>
    </source>
</evidence>